<organism evidence="1 2">
    <name type="scientific">Sclerotinia sclerotiorum (strain ATCC 18683 / 1980 / Ss-1)</name>
    <name type="common">White mold</name>
    <name type="synonym">Whetzelinia sclerotiorum</name>
    <dbReference type="NCBI Taxonomy" id="665079"/>
    <lineage>
        <taxon>Eukaryota</taxon>
        <taxon>Fungi</taxon>
        <taxon>Dikarya</taxon>
        <taxon>Ascomycota</taxon>
        <taxon>Pezizomycotina</taxon>
        <taxon>Leotiomycetes</taxon>
        <taxon>Helotiales</taxon>
        <taxon>Sclerotiniaceae</taxon>
        <taxon>Sclerotinia</taxon>
    </lineage>
</organism>
<evidence type="ECO:0000313" key="1">
    <source>
        <dbReference type="EMBL" id="EDN98944.1"/>
    </source>
</evidence>
<gene>
    <name evidence="1" type="ORF">SS1G_13803</name>
</gene>
<dbReference type="GeneID" id="5481314"/>
<name>A7F873_SCLS1</name>
<sequence>MPRLDNSHYHGIKPRQTTLSRINIRFSSSLDRIQLDIQDLRNPWVLRLPVSFSYSTIISKYDMPNCLAGKDYGLMMFS</sequence>
<dbReference type="InParanoid" id="A7F873"/>
<dbReference type="Proteomes" id="UP000001312">
    <property type="component" value="Unassembled WGS sequence"/>
</dbReference>
<evidence type="ECO:0000313" key="2">
    <source>
        <dbReference type="Proteomes" id="UP000001312"/>
    </source>
</evidence>
<reference evidence="2" key="1">
    <citation type="journal article" date="2011" name="PLoS Genet.">
        <title>Genomic analysis of the necrotrophic fungal pathogens Sclerotinia sclerotiorum and Botrytis cinerea.</title>
        <authorList>
            <person name="Amselem J."/>
            <person name="Cuomo C.A."/>
            <person name="van Kan J.A."/>
            <person name="Viaud M."/>
            <person name="Benito E.P."/>
            <person name="Couloux A."/>
            <person name="Coutinho P.M."/>
            <person name="de Vries R.P."/>
            <person name="Dyer P.S."/>
            <person name="Fillinger S."/>
            <person name="Fournier E."/>
            <person name="Gout L."/>
            <person name="Hahn M."/>
            <person name="Kohn L."/>
            <person name="Lapalu N."/>
            <person name="Plummer K.M."/>
            <person name="Pradier J.M."/>
            <person name="Quevillon E."/>
            <person name="Sharon A."/>
            <person name="Simon A."/>
            <person name="ten Have A."/>
            <person name="Tudzynski B."/>
            <person name="Tudzynski P."/>
            <person name="Wincker P."/>
            <person name="Andrew M."/>
            <person name="Anthouard V."/>
            <person name="Beever R.E."/>
            <person name="Beffa R."/>
            <person name="Benoit I."/>
            <person name="Bouzid O."/>
            <person name="Brault B."/>
            <person name="Chen Z."/>
            <person name="Choquer M."/>
            <person name="Collemare J."/>
            <person name="Cotton P."/>
            <person name="Danchin E.G."/>
            <person name="Da Silva C."/>
            <person name="Gautier A."/>
            <person name="Giraud C."/>
            <person name="Giraud T."/>
            <person name="Gonzalez C."/>
            <person name="Grossetete S."/>
            <person name="Guldener U."/>
            <person name="Henrissat B."/>
            <person name="Howlett B.J."/>
            <person name="Kodira C."/>
            <person name="Kretschmer M."/>
            <person name="Lappartient A."/>
            <person name="Leroch M."/>
            <person name="Levis C."/>
            <person name="Mauceli E."/>
            <person name="Neuveglise C."/>
            <person name="Oeser B."/>
            <person name="Pearson M."/>
            <person name="Poulain J."/>
            <person name="Poussereau N."/>
            <person name="Quesneville H."/>
            <person name="Rascle C."/>
            <person name="Schumacher J."/>
            <person name="Segurens B."/>
            <person name="Sexton A."/>
            <person name="Silva E."/>
            <person name="Sirven C."/>
            <person name="Soanes D.M."/>
            <person name="Talbot N.J."/>
            <person name="Templeton M."/>
            <person name="Yandava C."/>
            <person name="Yarden O."/>
            <person name="Zeng Q."/>
            <person name="Rollins J.A."/>
            <person name="Lebrun M.H."/>
            <person name="Dickman M."/>
        </authorList>
    </citation>
    <scope>NUCLEOTIDE SEQUENCE [LARGE SCALE GENOMIC DNA]</scope>
    <source>
        <strain evidence="2">ATCC 18683 / 1980 / Ss-1</strain>
    </source>
</reference>
<dbReference type="KEGG" id="ssl:SS1G_13803"/>
<dbReference type="HOGENOM" id="CLU_2623494_0_0_1"/>
<accession>A7F873</accession>
<proteinExistence type="predicted"/>
<keyword evidence="2" id="KW-1185">Reference proteome</keyword>
<protein>
    <submittedName>
        <fullName evidence="1">Uncharacterized protein</fullName>
    </submittedName>
</protein>
<dbReference type="AlphaFoldDB" id="A7F873"/>
<dbReference type="EMBL" id="CH476647">
    <property type="protein sequence ID" value="EDN98944.1"/>
    <property type="molecule type" value="Genomic_DNA"/>
</dbReference>
<dbReference type="RefSeq" id="XP_001585235.1">
    <property type="nucleotide sequence ID" value="XM_001585185.1"/>
</dbReference>